<dbReference type="AlphaFoldDB" id="A0A7K1LNF8"/>
<keyword evidence="5 13" id="KW-0418">Kinase</keyword>
<comment type="caution">
    <text evidence="13">The sequence shown here is derived from an EMBL/GenBank/DDBJ whole genome shotgun (WGS) entry which is preliminary data.</text>
</comment>
<evidence type="ECO:0000256" key="6">
    <source>
        <dbReference type="ARBA" id="ARBA00022840"/>
    </source>
</evidence>
<dbReference type="PANTHER" id="PTHR32309:SF13">
    <property type="entry name" value="FERRIC ENTEROBACTIN TRANSPORT PROTEIN FEPE"/>
    <property type="match status" value="1"/>
</dbReference>
<evidence type="ECO:0000259" key="11">
    <source>
        <dbReference type="Pfam" id="PF13614"/>
    </source>
</evidence>
<feature type="domain" description="Tyrosine-protein kinase G-rich" evidence="12">
    <location>
        <begin position="443"/>
        <end position="515"/>
    </location>
</feature>
<evidence type="ECO:0000259" key="12">
    <source>
        <dbReference type="Pfam" id="PF13807"/>
    </source>
</evidence>
<dbReference type="CDD" id="cd05387">
    <property type="entry name" value="BY-kinase"/>
    <property type="match status" value="1"/>
</dbReference>
<keyword evidence="14" id="KW-1185">Reference proteome</keyword>
<feature type="domain" description="AAA" evidence="11">
    <location>
        <begin position="593"/>
        <end position="707"/>
    </location>
</feature>
<dbReference type="RefSeq" id="WP_156275131.1">
    <property type="nucleotide sequence ID" value="NZ_BAABGI010000001.1"/>
</dbReference>
<evidence type="ECO:0000256" key="1">
    <source>
        <dbReference type="ARBA" id="ARBA00007316"/>
    </source>
</evidence>
<organism evidence="13 14">
    <name type="scientific">Christiangramia aestuarii</name>
    <dbReference type="NCBI Taxonomy" id="1028746"/>
    <lineage>
        <taxon>Bacteria</taxon>
        <taxon>Pseudomonadati</taxon>
        <taxon>Bacteroidota</taxon>
        <taxon>Flavobacteriia</taxon>
        <taxon>Flavobacteriales</taxon>
        <taxon>Flavobacteriaceae</taxon>
        <taxon>Christiangramia</taxon>
    </lineage>
</organism>
<keyword evidence="10" id="KW-0472">Membrane</keyword>
<dbReference type="SUPFAM" id="SSF52540">
    <property type="entry name" value="P-loop containing nucleoside triphosphate hydrolases"/>
    <property type="match status" value="1"/>
</dbReference>
<comment type="similarity">
    <text evidence="1">Belongs to the CpsD/CapB family.</text>
</comment>
<evidence type="ECO:0000256" key="3">
    <source>
        <dbReference type="ARBA" id="ARBA00022679"/>
    </source>
</evidence>
<evidence type="ECO:0000256" key="8">
    <source>
        <dbReference type="ARBA" id="ARBA00051245"/>
    </source>
</evidence>
<dbReference type="Pfam" id="PF13614">
    <property type="entry name" value="AAA_31"/>
    <property type="match status" value="1"/>
</dbReference>
<dbReference type="OrthoDB" id="9794577at2"/>
<dbReference type="InterPro" id="IPR032807">
    <property type="entry name" value="GNVR"/>
</dbReference>
<reference evidence="13 14" key="1">
    <citation type="submission" date="2019-07" db="EMBL/GenBank/DDBJ databases">
        <title>Gramella aestuarii sp. nov., isolated from a tidal flat, and emended description of Gramella echinicola.</title>
        <authorList>
            <person name="Liu L."/>
        </authorList>
    </citation>
    <scope>NUCLEOTIDE SEQUENCE [LARGE SCALE GENOMIC DNA]</scope>
    <source>
        <strain evidence="13 14">BS12</strain>
    </source>
</reference>
<dbReference type="Proteomes" id="UP000460416">
    <property type="component" value="Unassembled WGS sequence"/>
</dbReference>
<feature type="transmembrane region" description="Helical" evidence="10">
    <location>
        <begin position="494"/>
        <end position="513"/>
    </location>
</feature>
<dbReference type="InterPro" id="IPR027417">
    <property type="entry name" value="P-loop_NTPase"/>
</dbReference>
<dbReference type="GO" id="GO:0004715">
    <property type="term" value="F:non-membrane spanning protein tyrosine kinase activity"/>
    <property type="evidence" value="ECO:0007669"/>
    <property type="project" value="UniProtKB-EC"/>
</dbReference>
<dbReference type="InterPro" id="IPR005702">
    <property type="entry name" value="Wzc-like_C"/>
</dbReference>
<comment type="catalytic activity">
    <reaction evidence="8">
        <text>L-tyrosyl-[protein] + ATP = O-phospho-L-tyrosyl-[protein] + ADP + H(+)</text>
        <dbReference type="Rhea" id="RHEA:10596"/>
        <dbReference type="Rhea" id="RHEA-COMP:10136"/>
        <dbReference type="Rhea" id="RHEA-COMP:20101"/>
        <dbReference type="ChEBI" id="CHEBI:15378"/>
        <dbReference type="ChEBI" id="CHEBI:30616"/>
        <dbReference type="ChEBI" id="CHEBI:46858"/>
        <dbReference type="ChEBI" id="CHEBI:61978"/>
        <dbReference type="ChEBI" id="CHEBI:456216"/>
        <dbReference type="EC" id="2.7.10.2"/>
    </reaction>
</comment>
<feature type="coiled-coil region" evidence="9">
    <location>
        <begin position="387"/>
        <end position="425"/>
    </location>
</feature>
<dbReference type="Pfam" id="PF13807">
    <property type="entry name" value="GNVR"/>
    <property type="match status" value="1"/>
</dbReference>
<evidence type="ECO:0000256" key="9">
    <source>
        <dbReference type="SAM" id="Coils"/>
    </source>
</evidence>
<gene>
    <name evidence="13" type="ORF">FLP08_06320</name>
</gene>
<proteinExistence type="inferred from homology"/>
<evidence type="ECO:0000256" key="2">
    <source>
        <dbReference type="ARBA" id="ARBA00011903"/>
    </source>
</evidence>
<keyword evidence="6" id="KW-0067">ATP-binding</keyword>
<dbReference type="EMBL" id="VJVW01000002">
    <property type="protein sequence ID" value="MUP42181.1"/>
    <property type="molecule type" value="Genomic_DNA"/>
</dbReference>
<keyword evidence="9" id="KW-0175">Coiled coil</keyword>
<evidence type="ECO:0000313" key="13">
    <source>
        <dbReference type="EMBL" id="MUP42181.1"/>
    </source>
</evidence>
<dbReference type="NCBIfam" id="TIGR01007">
    <property type="entry name" value="eps_fam"/>
    <property type="match status" value="1"/>
</dbReference>
<keyword evidence="10" id="KW-1133">Transmembrane helix</keyword>
<dbReference type="PANTHER" id="PTHR32309">
    <property type="entry name" value="TYROSINE-PROTEIN KINASE"/>
    <property type="match status" value="1"/>
</dbReference>
<evidence type="ECO:0000256" key="7">
    <source>
        <dbReference type="ARBA" id="ARBA00023137"/>
    </source>
</evidence>
<dbReference type="EC" id="2.7.10.2" evidence="2"/>
<evidence type="ECO:0000256" key="4">
    <source>
        <dbReference type="ARBA" id="ARBA00022741"/>
    </source>
</evidence>
<dbReference type="GO" id="GO:0005886">
    <property type="term" value="C:plasma membrane"/>
    <property type="evidence" value="ECO:0007669"/>
    <property type="project" value="TreeGrafter"/>
</dbReference>
<evidence type="ECO:0000313" key="14">
    <source>
        <dbReference type="Proteomes" id="UP000460416"/>
    </source>
</evidence>
<dbReference type="Gene3D" id="3.40.50.300">
    <property type="entry name" value="P-loop containing nucleotide triphosphate hydrolases"/>
    <property type="match status" value="1"/>
</dbReference>
<feature type="transmembrane region" description="Helical" evidence="10">
    <location>
        <begin position="27"/>
        <end position="46"/>
    </location>
</feature>
<keyword evidence="7" id="KW-0829">Tyrosine-protein kinase</keyword>
<protein>
    <recommendedName>
        <fullName evidence="2">non-specific protein-tyrosine kinase</fullName>
        <ecNumber evidence="2">2.7.10.2</ecNumber>
    </recommendedName>
</protein>
<keyword evidence="10" id="KW-0812">Transmembrane</keyword>
<name>A0A7K1LNF8_9FLAO</name>
<accession>A0A7K1LNF8</accession>
<evidence type="ECO:0000256" key="10">
    <source>
        <dbReference type="SAM" id="Phobius"/>
    </source>
</evidence>
<dbReference type="InterPro" id="IPR050445">
    <property type="entry name" value="Bact_polysacc_biosynth/exp"/>
</dbReference>
<evidence type="ECO:0000256" key="5">
    <source>
        <dbReference type="ARBA" id="ARBA00022777"/>
    </source>
</evidence>
<keyword evidence="4" id="KW-0547">Nucleotide-binding</keyword>
<sequence>MAQDQRNIQARASEINIREELEKYLRYWPWFVLSALLALLIAFFYLQHTSRVYSASASVIIKDGKNSQNSEMAAFQDLGLFNGMNSNSIENEIGLMKSRGLMRNVVNALDLNITYHDADALRNSELYEVSPVEIKVLSRKNKDDAIYYEYKISRSGDGIIISNLSNGNEVSAKLGKPVDLDFGVVSIQENENISWAGYPGEIIFKVHPVLNLAKHYSNSLAVSLKEKNSSLIELSLNDPVRKKAEDILDQLILEYNRETIEDKNLVATNTANFIDERLKIINGELDSVESGKVEFKEQNRLTDIQSESQMYVESAKEYRIKQERLATQLELVNAVLSYISDESSSDLLPANLGIEEANVNEAISQYNDIVLERNRILAGSSELNPVVKKLNAEISQLESNIVRSLNQLKKNLNITKSNLDQQVASVGSRISSVPSQEKQFRGIERQQQIKESLYLFLLQKREENSLSLAVTAPKAKIVDTALSSNIPVSPNIRSIYLTALLLGLGVPFAFFYIRNLLNNKVESRTDLEDIISNVSIVGEIPRIGKGMAELIEKNDRSVLAESFRILHTNLQYLLVNSGNKKKGVKIFITSTIKGEGKTFIAFNTATTLANSGKKVLIMGADLRNPQLQRFEAGAKHWQGVSDYLANEELELNRLIKKSSLHENLDLLSSGSIPPNPSELLRHSKTKNLFENLEEAYDYIIVDTAPSMLVSDTFLINDYADLTLYVVRAGFTERKLLDFPENSRKEGKLQNLSFILNDVKAANFGYGNKYGYAYGYAYGDENDNFWRKLKNRAAFW</sequence>
<keyword evidence="3 13" id="KW-0808">Transferase</keyword>
<dbReference type="GO" id="GO:0005524">
    <property type="term" value="F:ATP binding"/>
    <property type="evidence" value="ECO:0007669"/>
    <property type="project" value="UniProtKB-KW"/>
</dbReference>
<dbReference type="InterPro" id="IPR025669">
    <property type="entry name" value="AAA_dom"/>
</dbReference>